<dbReference type="Pfam" id="PF13580">
    <property type="entry name" value="SIS_2"/>
    <property type="match status" value="1"/>
</dbReference>
<dbReference type="eggNOG" id="COG0279">
    <property type="taxonomic scope" value="Bacteria"/>
</dbReference>
<dbReference type="PANTHER" id="PTHR30390:SF6">
    <property type="entry name" value="DNAA INITIATOR-ASSOCIATING PROTEIN DIAA"/>
    <property type="match status" value="1"/>
</dbReference>
<dbReference type="HOGENOM" id="CLU_080999_1_1_0"/>
<comment type="function">
    <text evidence="9">Catalyzes the isomerization of sedoheptulose 7-phosphate in D-glycero-D-manno-heptose 7-phosphate.</text>
</comment>
<dbReference type="AlphaFoldDB" id="C1F284"/>
<keyword evidence="5 9" id="KW-0479">Metal-binding</keyword>
<reference evidence="11 12" key="1">
    <citation type="journal article" date="2009" name="Appl. Environ. Microbiol.">
        <title>Three genomes from the phylum Acidobacteria provide insight into the lifestyles of these microorganisms in soils.</title>
        <authorList>
            <person name="Ward N.L."/>
            <person name="Challacombe J.F."/>
            <person name="Janssen P.H."/>
            <person name="Henrissat B."/>
            <person name="Coutinho P.M."/>
            <person name="Wu M."/>
            <person name="Xie G."/>
            <person name="Haft D.H."/>
            <person name="Sait M."/>
            <person name="Badger J."/>
            <person name="Barabote R.D."/>
            <person name="Bradley B."/>
            <person name="Brettin T.S."/>
            <person name="Brinkac L.M."/>
            <person name="Bruce D."/>
            <person name="Creasy T."/>
            <person name="Daugherty S.C."/>
            <person name="Davidsen T.M."/>
            <person name="DeBoy R.T."/>
            <person name="Detter J.C."/>
            <person name="Dodson R.J."/>
            <person name="Durkin A.S."/>
            <person name="Ganapathy A."/>
            <person name="Gwinn-Giglio M."/>
            <person name="Han C.S."/>
            <person name="Khouri H."/>
            <person name="Kiss H."/>
            <person name="Kothari S.P."/>
            <person name="Madupu R."/>
            <person name="Nelson K.E."/>
            <person name="Nelson W.C."/>
            <person name="Paulsen I."/>
            <person name="Penn K."/>
            <person name="Ren Q."/>
            <person name="Rosovitz M.J."/>
            <person name="Selengut J.D."/>
            <person name="Shrivastava S."/>
            <person name="Sullivan S.A."/>
            <person name="Tapia R."/>
            <person name="Thompson L.S."/>
            <person name="Watkins K.L."/>
            <person name="Yang Q."/>
            <person name="Yu C."/>
            <person name="Zafar N."/>
            <person name="Zhou L."/>
            <person name="Kuske C.R."/>
        </authorList>
    </citation>
    <scope>NUCLEOTIDE SEQUENCE [LARGE SCALE GENOMIC DNA]</scope>
    <source>
        <strain evidence="12">ATCC 51196 / DSM 11244 / BCRC 80197 / JCM 7670 / NBRC 15755 / NCIMB 13165 / 161</strain>
    </source>
</reference>
<dbReference type="SUPFAM" id="SSF53697">
    <property type="entry name" value="SIS domain"/>
    <property type="match status" value="1"/>
</dbReference>
<name>C1F284_ACIC5</name>
<dbReference type="UniPathway" id="UPA00041">
    <property type="reaction ID" value="UER00436"/>
</dbReference>
<comment type="subcellular location">
    <subcellularLocation>
        <location evidence="2 9">Cytoplasm</location>
    </subcellularLocation>
</comment>
<keyword evidence="7 9" id="KW-0413">Isomerase</keyword>
<comment type="catalytic activity">
    <reaction evidence="1 9">
        <text>2 D-sedoheptulose 7-phosphate = D-glycero-alpha-D-manno-heptose 7-phosphate + D-glycero-beta-D-manno-heptose 7-phosphate</text>
        <dbReference type="Rhea" id="RHEA:27489"/>
        <dbReference type="ChEBI" id="CHEBI:57483"/>
        <dbReference type="ChEBI" id="CHEBI:60203"/>
        <dbReference type="ChEBI" id="CHEBI:60204"/>
        <dbReference type="EC" id="5.3.1.28"/>
    </reaction>
</comment>
<dbReference type="InterPro" id="IPR046348">
    <property type="entry name" value="SIS_dom_sf"/>
</dbReference>
<evidence type="ECO:0000256" key="4">
    <source>
        <dbReference type="ARBA" id="ARBA00022490"/>
    </source>
</evidence>
<dbReference type="InterPro" id="IPR001347">
    <property type="entry name" value="SIS_dom"/>
</dbReference>
<evidence type="ECO:0000256" key="9">
    <source>
        <dbReference type="HAMAP-Rule" id="MF_00067"/>
    </source>
</evidence>
<evidence type="ECO:0000313" key="12">
    <source>
        <dbReference type="Proteomes" id="UP000002207"/>
    </source>
</evidence>
<dbReference type="PROSITE" id="PS51464">
    <property type="entry name" value="SIS"/>
    <property type="match status" value="1"/>
</dbReference>
<dbReference type="GO" id="GO:0008270">
    <property type="term" value="F:zinc ion binding"/>
    <property type="evidence" value="ECO:0007669"/>
    <property type="project" value="UniProtKB-UniRule"/>
</dbReference>
<evidence type="ECO:0000313" key="11">
    <source>
        <dbReference type="EMBL" id="ACO33601.1"/>
    </source>
</evidence>
<feature type="binding site" evidence="9">
    <location>
        <position position="178"/>
    </location>
    <ligand>
        <name>Zn(2+)</name>
        <dbReference type="ChEBI" id="CHEBI:29105"/>
    </ligand>
</feature>
<evidence type="ECO:0000259" key="10">
    <source>
        <dbReference type="PROSITE" id="PS51464"/>
    </source>
</evidence>
<comment type="miscellaneous">
    <text evidence="9">The reaction produces a racemic mixture of D-glycero-alpha-D-manno-heptose 7-phosphate and D-glycero-beta-D-manno-heptose 7-phosphate.</text>
</comment>
<dbReference type="STRING" id="240015.ACP_0745"/>
<dbReference type="HAMAP" id="MF_00067">
    <property type="entry name" value="GmhA"/>
    <property type="match status" value="1"/>
</dbReference>
<dbReference type="EMBL" id="CP001472">
    <property type="protein sequence ID" value="ACO33601.1"/>
    <property type="molecule type" value="Genomic_DNA"/>
</dbReference>
<accession>C1F284</accession>
<proteinExistence type="inferred from homology"/>
<feature type="binding site" evidence="9">
    <location>
        <position position="63"/>
    </location>
    <ligand>
        <name>Zn(2+)</name>
        <dbReference type="ChEBI" id="CHEBI:29105"/>
    </ligand>
</feature>
<feature type="domain" description="SIS" evidence="10">
    <location>
        <begin position="35"/>
        <end position="194"/>
    </location>
</feature>
<feature type="binding site" evidence="9">
    <location>
        <begin position="50"/>
        <end position="52"/>
    </location>
    <ligand>
        <name>substrate</name>
    </ligand>
</feature>
<evidence type="ECO:0000256" key="6">
    <source>
        <dbReference type="ARBA" id="ARBA00022833"/>
    </source>
</evidence>
<dbReference type="CDD" id="cd05006">
    <property type="entry name" value="SIS_GmhA"/>
    <property type="match status" value="1"/>
</dbReference>
<evidence type="ECO:0000256" key="5">
    <source>
        <dbReference type="ARBA" id="ARBA00022723"/>
    </source>
</evidence>
<protein>
    <recommendedName>
        <fullName evidence="9">Phosphoheptose isomerase</fullName>
        <ecNumber evidence="9">5.3.1.28</ecNumber>
    </recommendedName>
    <alternativeName>
        <fullName evidence="9">Sedoheptulose 7-phosphate isomerase</fullName>
    </alternativeName>
</protein>
<dbReference type="InterPro" id="IPR050099">
    <property type="entry name" value="SIS_GmhA/DiaA_subfam"/>
</dbReference>
<dbReference type="InParanoid" id="C1F284"/>
<dbReference type="InterPro" id="IPR004515">
    <property type="entry name" value="Phosphoheptose_Isoase"/>
</dbReference>
<dbReference type="InterPro" id="IPR035461">
    <property type="entry name" value="GmhA/DiaA"/>
</dbReference>
<feature type="binding site" evidence="9">
    <location>
        <position position="170"/>
    </location>
    <ligand>
        <name>Zn(2+)</name>
        <dbReference type="ChEBI" id="CHEBI:29105"/>
    </ligand>
</feature>
<feature type="binding site" evidence="9">
    <location>
        <begin position="92"/>
        <end position="93"/>
    </location>
    <ligand>
        <name>substrate</name>
    </ligand>
</feature>
<evidence type="ECO:0000256" key="1">
    <source>
        <dbReference type="ARBA" id="ARBA00000348"/>
    </source>
</evidence>
<organism evidence="11 12">
    <name type="scientific">Acidobacterium capsulatum (strain ATCC 51196 / DSM 11244 / BCRC 80197 / JCM 7670 / NBRC 15755 / NCIMB 13165 / 161)</name>
    <dbReference type="NCBI Taxonomy" id="240015"/>
    <lineage>
        <taxon>Bacteria</taxon>
        <taxon>Pseudomonadati</taxon>
        <taxon>Acidobacteriota</taxon>
        <taxon>Terriglobia</taxon>
        <taxon>Terriglobales</taxon>
        <taxon>Acidobacteriaceae</taxon>
        <taxon>Acidobacterium</taxon>
    </lineage>
</organism>
<dbReference type="GO" id="GO:0005975">
    <property type="term" value="P:carbohydrate metabolic process"/>
    <property type="evidence" value="ECO:0007669"/>
    <property type="project" value="UniProtKB-UniRule"/>
</dbReference>
<feature type="binding site" evidence="9">
    <location>
        <position position="123"/>
    </location>
    <ligand>
        <name>substrate</name>
    </ligand>
</feature>
<evidence type="ECO:0000256" key="2">
    <source>
        <dbReference type="ARBA" id="ARBA00004496"/>
    </source>
</evidence>
<keyword evidence="8 9" id="KW-0119">Carbohydrate metabolism</keyword>
<feature type="binding site" evidence="9">
    <location>
        <position position="170"/>
    </location>
    <ligand>
        <name>substrate</name>
    </ligand>
</feature>
<dbReference type="GO" id="GO:0005737">
    <property type="term" value="C:cytoplasm"/>
    <property type="evidence" value="ECO:0007669"/>
    <property type="project" value="UniProtKB-SubCell"/>
</dbReference>
<dbReference type="FunCoup" id="C1F284">
    <property type="interactions" value="57"/>
</dbReference>
<feature type="binding site" evidence="9">
    <location>
        <begin position="118"/>
        <end position="120"/>
    </location>
    <ligand>
        <name>substrate</name>
    </ligand>
</feature>
<dbReference type="EC" id="5.3.1.28" evidence="9"/>
<comment type="cofactor">
    <cofactor evidence="9">
        <name>Zn(2+)</name>
        <dbReference type="ChEBI" id="CHEBI:29105"/>
    </cofactor>
    <text evidence="9">Binds 1 zinc ion per subunit.</text>
</comment>
<feature type="binding site" evidence="9">
    <location>
        <position position="59"/>
    </location>
    <ligand>
        <name>Zn(2+)</name>
        <dbReference type="ChEBI" id="CHEBI:29105"/>
    </ligand>
</feature>
<sequence>MLTHESFEDAIASHLRTVELFRDQREVVEQIGTIMLHSLRQGGKILWCGNGGSAADAQHLAAEIVGRFKRNRKGMPSIALTTDTSILTAVANDFGYDCVFQRQVEALCAPEDVLVAISTSGNSRSVCAAVEAAKAVGAATIGFTGAKGGTLASLADVALCVQSEETARIQEVHILCGHILCDWIETAAMDQLAREIREA</sequence>
<comment type="similarity">
    <text evidence="3 9">Belongs to the SIS family. GmhA subfamily.</text>
</comment>
<keyword evidence="12" id="KW-1185">Reference proteome</keyword>
<dbReference type="GO" id="GO:0008968">
    <property type="term" value="F:D-sedoheptulose 7-phosphate isomerase activity"/>
    <property type="evidence" value="ECO:0007669"/>
    <property type="project" value="UniProtKB-UniRule"/>
</dbReference>
<feature type="binding site" evidence="9">
    <location>
        <position position="63"/>
    </location>
    <ligand>
        <name>substrate</name>
    </ligand>
</feature>
<dbReference type="Gene3D" id="3.40.50.10490">
    <property type="entry name" value="Glucose-6-phosphate isomerase like protein, domain 1"/>
    <property type="match status" value="1"/>
</dbReference>
<keyword evidence="4 9" id="KW-0963">Cytoplasm</keyword>
<evidence type="ECO:0000256" key="8">
    <source>
        <dbReference type="ARBA" id="ARBA00023277"/>
    </source>
</evidence>
<dbReference type="GO" id="GO:0097367">
    <property type="term" value="F:carbohydrate derivative binding"/>
    <property type="evidence" value="ECO:0007669"/>
    <property type="project" value="InterPro"/>
</dbReference>
<dbReference type="KEGG" id="aca:ACP_0745"/>
<gene>
    <name evidence="9 11" type="primary">gmhA</name>
    <name evidence="11" type="ordered locus">ACP_0745</name>
</gene>
<evidence type="ECO:0000256" key="3">
    <source>
        <dbReference type="ARBA" id="ARBA00009894"/>
    </source>
</evidence>
<dbReference type="Proteomes" id="UP000002207">
    <property type="component" value="Chromosome"/>
</dbReference>
<comment type="pathway">
    <text evidence="9">Carbohydrate biosynthesis; D-glycero-D-manno-heptose 7-phosphate biosynthesis; D-glycero-alpha-D-manno-heptose 7-phosphate and D-glycero-beta-D-manno-heptose 7-phosphate from sedoheptulose 7-phosphate: step 1/1.</text>
</comment>
<keyword evidence="6 9" id="KW-0862">Zinc</keyword>
<dbReference type="GO" id="GO:2001061">
    <property type="term" value="P:D-glycero-D-manno-heptose 7-phosphate biosynthetic process"/>
    <property type="evidence" value="ECO:0007669"/>
    <property type="project" value="UniProtKB-UniPathway"/>
</dbReference>
<evidence type="ECO:0000256" key="7">
    <source>
        <dbReference type="ARBA" id="ARBA00023235"/>
    </source>
</evidence>
<dbReference type="PANTHER" id="PTHR30390">
    <property type="entry name" value="SEDOHEPTULOSE 7-PHOSPHATE ISOMERASE / DNAA INITIATOR-ASSOCIATING FACTOR FOR REPLICATION INITIATION"/>
    <property type="match status" value="1"/>
</dbReference>